<feature type="chain" id="PRO_5004194821" description="DUF4034 domain-containing protein" evidence="1">
    <location>
        <begin position="19"/>
        <end position="263"/>
    </location>
</feature>
<evidence type="ECO:0008006" key="4">
    <source>
        <dbReference type="Google" id="ProtNLM"/>
    </source>
</evidence>
<evidence type="ECO:0000313" key="3">
    <source>
        <dbReference type="Proteomes" id="UP000004263"/>
    </source>
</evidence>
<sequence>MKLVALILLISSAFAWFAMQKPQLIENSSDEIRHEKVFSSLNAHSKEHNPQTESNIIASCSLVANEMDSSQWGAPYDEQYQSGLANSWREKNTLNLSELLSLAEHGDAIAMLRVAQLAFDRVLPNQGFVRDKTYQEQDATYFTRIEKSVDRYFHSYDQQQVFALGVHWAEQAAFHGKIYGLNLLARVYLSKLMQSDKPKAQWLVNYFTYTQLWHEQAGQALENHSMLELLKDSEQHLQAQITLAKQDFHQQRLQLGLVSPNQC</sequence>
<keyword evidence="3" id="KW-1185">Reference proteome</keyword>
<keyword evidence="1" id="KW-0732">Signal</keyword>
<dbReference type="RefSeq" id="WP_007018159.1">
    <property type="nucleotide sequence ID" value="NZ_CH724115.1"/>
</dbReference>
<reference evidence="2 3" key="1">
    <citation type="submission" date="2006-03" db="EMBL/GenBank/DDBJ databases">
        <authorList>
            <person name="Pinhassi J."/>
            <person name="Pedros-Alio C."/>
            <person name="Ferriera S."/>
            <person name="Johnson J."/>
            <person name="Kravitz S."/>
            <person name="Halpern A."/>
            <person name="Remington K."/>
            <person name="Beeson K."/>
            <person name="Tran B."/>
            <person name="Rogers Y.-H."/>
            <person name="Friedman R."/>
            <person name="Venter J.C."/>
        </authorList>
    </citation>
    <scope>NUCLEOTIDE SEQUENCE [LARGE SCALE GENOMIC DNA]</scope>
    <source>
        <strain evidence="2 3">RED65</strain>
    </source>
</reference>
<gene>
    <name evidence="2" type="ORF">RED65_15367</name>
</gene>
<accession>Q1N3X7</accession>
<evidence type="ECO:0000256" key="1">
    <source>
        <dbReference type="SAM" id="SignalP"/>
    </source>
</evidence>
<dbReference type="HOGENOM" id="CLU_1056301_0_0_6"/>
<dbReference type="STRING" id="207949.RED65_15367"/>
<dbReference type="Proteomes" id="UP000004263">
    <property type="component" value="Unassembled WGS sequence"/>
</dbReference>
<organism evidence="2 3">
    <name type="scientific">Bermanella marisrubri</name>
    <dbReference type="NCBI Taxonomy" id="207949"/>
    <lineage>
        <taxon>Bacteria</taxon>
        <taxon>Pseudomonadati</taxon>
        <taxon>Pseudomonadota</taxon>
        <taxon>Gammaproteobacteria</taxon>
        <taxon>Oceanospirillales</taxon>
        <taxon>Oceanospirillaceae</taxon>
        <taxon>Bermanella</taxon>
    </lineage>
</organism>
<name>Q1N3X7_9GAMM</name>
<dbReference type="EMBL" id="AAQH01000003">
    <property type="protein sequence ID" value="EAT13088.1"/>
    <property type="molecule type" value="Genomic_DNA"/>
</dbReference>
<dbReference type="AlphaFoldDB" id="Q1N3X7"/>
<feature type="signal peptide" evidence="1">
    <location>
        <begin position="1"/>
        <end position="18"/>
    </location>
</feature>
<proteinExistence type="predicted"/>
<evidence type="ECO:0000313" key="2">
    <source>
        <dbReference type="EMBL" id="EAT13088.1"/>
    </source>
</evidence>
<protein>
    <recommendedName>
        <fullName evidence="4">DUF4034 domain-containing protein</fullName>
    </recommendedName>
</protein>
<comment type="caution">
    <text evidence="2">The sequence shown here is derived from an EMBL/GenBank/DDBJ whole genome shotgun (WGS) entry which is preliminary data.</text>
</comment>